<organism evidence="2 3">
    <name type="scientific">Candidatus Magasanikbacteria bacterium GW2011_GWC2_37_14</name>
    <dbReference type="NCBI Taxonomy" id="1619046"/>
    <lineage>
        <taxon>Bacteria</taxon>
        <taxon>Candidatus Magasanikiibacteriota</taxon>
    </lineage>
</organism>
<evidence type="ECO:0000313" key="2">
    <source>
        <dbReference type="EMBL" id="KKQ28150.1"/>
    </source>
</evidence>
<name>A0A0G0GPS1_9BACT</name>
<feature type="transmembrane region" description="Helical" evidence="1">
    <location>
        <begin position="114"/>
        <end position="132"/>
    </location>
</feature>
<feature type="transmembrane region" description="Helical" evidence="1">
    <location>
        <begin position="7"/>
        <end position="29"/>
    </location>
</feature>
<keyword evidence="1" id="KW-0812">Transmembrane</keyword>
<feature type="transmembrane region" description="Helical" evidence="1">
    <location>
        <begin position="35"/>
        <end position="51"/>
    </location>
</feature>
<proteinExistence type="predicted"/>
<comment type="caution">
    <text evidence="2">The sequence shown here is derived from an EMBL/GenBank/DDBJ whole genome shotgun (WGS) entry which is preliminary data.</text>
</comment>
<feature type="transmembrane region" description="Helical" evidence="1">
    <location>
        <begin position="153"/>
        <end position="180"/>
    </location>
</feature>
<keyword evidence="1" id="KW-1133">Transmembrane helix</keyword>
<dbReference type="InterPro" id="IPR045466">
    <property type="entry name" value="DUF6498"/>
</dbReference>
<keyword evidence="1" id="KW-0472">Membrane</keyword>
<reference evidence="2 3" key="1">
    <citation type="journal article" date="2015" name="Nature">
        <title>rRNA introns, odd ribosomes, and small enigmatic genomes across a large radiation of phyla.</title>
        <authorList>
            <person name="Brown C.T."/>
            <person name="Hug L.A."/>
            <person name="Thomas B.C."/>
            <person name="Sharon I."/>
            <person name="Castelle C.J."/>
            <person name="Singh A."/>
            <person name="Wilkins M.J."/>
            <person name="Williams K.H."/>
            <person name="Banfield J.F."/>
        </authorList>
    </citation>
    <scope>NUCLEOTIDE SEQUENCE [LARGE SCALE GENOMIC DNA]</scope>
</reference>
<evidence type="ECO:0000256" key="1">
    <source>
        <dbReference type="SAM" id="Phobius"/>
    </source>
</evidence>
<feature type="transmembrane region" description="Helical" evidence="1">
    <location>
        <begin position="80"/>
        <end position="102"/>
    </location>
</feature>
<gene>
    <name evidence="2" type="ORF">US42_C0001G0001</name>
</gene>
<evidence type="ECO:0000313" key="3">
    <source>
        <dbReference type="Proteomes" id="UP000034849"/>
    </source>
</evidence>
<dbReference type="Pfam" id="PF20108">
    <property type="entry name" value="DUF6498"/>
    <property type="match status" value="1"/>
</dbReference>
<sequence length="201" mass="24051">MTSKNRLLGMTVIIITNLIPLVGILFFNWNIKDIVPIYWLEMVILCFFNVLKVSRAEGKEIFGQGSLNGKPISSYKRSDLVWQSIITYSAFLFIYGISIMFVFKRYFFIFEYWWLIYVFMFEYWLEYYFDYLKQEKYKLISPADQYSKPIPKVIILHLVVFFGMFFMGNFYIGAIILILLKTVYELISKYRFKNIKIIGEA</sequence>
<dbReference type="Proteomes" id="UP000034849">
    <property type="component" value="Unassembled WGS sequence"/>
</dbReference>
<dbReference type="AlphaFoldDB" id="A0A0G0GPS1"/>
<protein>
    <submittedName>
        <fullName evidence="2">Membrane protein</fullName>
    </submittedName>
</protein>
<dbReference type="EMBL" id="LBSX01000001">
    <property type="protein sequence ID" value="KKQ28150.1"/>
    <property type="molecule type" value="Genomic_DNA"/>
</dbReference>
<dbReference type="STRING" id="1619046.US42_C0001G0001"/>
<accession>A0A0G0GPS1</accession>